<name>A0A9W8P1H1_9AGAR</name>
<keyword evidence="4" id="KW-1185">Reference proteome</keyword>
<keyword evidence="2" id="KW-0472">Membrane</keyword>
<dbReference type="EMBL" id="JANVFU010000006">
    <property type="protein sequence ID" value="KAJ3745091.1"/>
    <property type="molecule type" value="Genomic_DNA"/>
</dbReference>
<feature type="transmembrane region" description="Helical" evidence="2">
    <location>
        <begin position="264"/>
        <end position="287"/>
    </location>
</feature>
<organism evidence="3 4">
    <name type="scientific">Lentinula detonsa</name>
    <dbReference type="NCBI Taxonomy" id="2804962"/>
    <lineage>
        <taxon>Eukaryota</taxon>
        <taxon>Fungi</taxon>
        <taxon>Dikarya</taxon>
        <taxon>Basidiomycota</taxon>
        <taxon>Agaricomycotina</taxon>
        <taxon>Agaricomycetes</taxon>
        <taxon>Agaricomycetidae</taxon>
        <taxon>Agaricales</taxon>
        <taxon>Marasmiineae</taxon>
        <taxon>Omphalotaceae</taxon>
        <taxon>Lentinula</taxon>
    </lineage>
</organism>
<evidence type="ECO:0000256" key="1">
    <source>
        <dbReference type="SAM" id="MobiDB-lite"/>
    </source>
</evidence>
<feature type="region of interest" description="Disordered" evidence="1">
    <location>
        <begin position="29"/>
        <end position="86"/>
    </location>
</feature>
<feature type="region of interest" description="Disordered" evidence="1">
    <location>
        <begin position="111"/>
        <end position="161"/>
    </location>
</feature>
<evidence type="ECO:0000313" key="4">
    <source>
        <dbReference type="Proteomes" id="UP001142393"/>
    </source>
</evidence>
<keyword evidence="2" id="KW-1133">Transmembrane helix</keyword>
<protein>
    <submittedName>
        <fullName evidence="3">Uncharacterized protein</fullName>
    </submittedName>
</protein>
<keyword evidence="2" id="KW-0812">Transmembrane</keyword>
<reference evidence="3 4" key="1">
    <citation type="journal article" date="2023" name="Proc. Natl. Acad. Sci. U.S.A.">
        <title>A global phylogenomic analysis of the shiitake genus Lentinula.</title>
        <authorList>
            <person name="Sierra-Patev S."/>
            <person name="Min B."/>
            <person name="Naranjo-Ortiz M."/>
            <person name="Looney B."/>
            <person name="Konkel Z."/>
            <person name="Slot J.C."/>
            <person name="Sakamoto Y."/>
            <person name="Steenwyk J.L."/>
            <person name="Rokas A."/>
            <person name="Carro J."/>
            <person name="Camarero S."/>
            <person name="Ferreira P."/>
            <person name="Molpeceres G."/>
            <person name="Ruiz-Duenas F.J."/>
            <person name="Serrano A."/>
            <person name="Henrissat B."/>
            <person name="Drula E."/>
            <person name="Hughes K.W."/>
            <person name="Mata J.L."/>
            <person name="Ishikawa N.K."/>
            <person name="Vargas-Isla R."/>
            <person name="Ushijima S."/>
            <person name="Smith C.A."/>
            <person name="Donoghue J."/>
            <person name="Ahrendt S."/>
            <person name="Andreopoulos W."/>
            <person name="He G."/>
            <person name="LaButti K."/>
            <person name="Lipzen A."/>
            <person name="Ng V."/>
            <person name="Riley R."/>
            <person name="Sandor L."/>
            <person name="Barry K."/>
            <person name="Martinez A.T."/>
            <person name="Xiao Y."/>
            <person name="Gibbons J.G."/>
            <person name="Terashima K."/>
            <person name="Grigoriev I.V."/>
            <person name="Hibbett D."/>
        </authorList>
    </citation>
    <scope>NUCLEOTIDE SEQUENCE [LARGE SCALE GENOMIC DNA]</scope>
    <source>
        <strain evidence="3 4">TFB7810</strain>
    </source>
</reference>
<gene>
    <name evidence="3" type="ORF">DFH05DRAFT_1524734</name>
</gene>
<feature type="compositionally biased region" description="Low complexity" evidence="1">
    <location>
        <begin position="71"/>
        <end position="86"/>
    </location>
</feature>
<dbReference type="AlphaFoldDB" id="A0A9W8P1H1"/>
<evidence type="ECO:0000256" key="2">
    <source>
        <dbReference type="SAM" id="Phobius"/>
    </source>
</evidence>
<feature type="compositionally biased region" description="Pro residues" evidence="1">
    <location>
        <begin position="132"/>
        <end position="147"/>
    </location>
</feature>
<comment type="caution">
    <text evidence="3">The sequence shown here is derived from an EMBL/GenBank/DDBJ whole genome shotgun (WGS) entry which is preliminary data.</text>
</comment>
<proteinExistence type="predicted"/>
<sequence length="288" mass="31853">MTEYDYSPEAMDRYQAKLRSIGRWVHDTERYEPTNPFALSPAPRAAKLSDSDASFSRHRPHRSYTAPPKGSSSSTAHNSSSSQAQYLQQATQIYAQPQQYANYPQPAYPYPVPTPVPVRQYGPPQRSHTYAIPPPPPPPPPPRPSQPPKRSHTIGGYGSPPQMVYDPRVGASRAIFPMHGGQPQTPSKSWFVLPVVGTPEARVRITATATATGMSNETVDAPSDDQSPIHDLPASIIDTGAVVCKSDYNSSVPNFFIELYRHQVLSILPFFNLLDFIVAVYFHIVALR</sequence>
<dbReference type="Proteomes" id="UP001142393">
    <property type="component" value="Unassembled WGS sequence"/>
</dbReference>
<accession>A0A9W8P1H1</accession>
<evidence type="ECO:0000313" key="3">
    <source>
        <dbReference type="EMBL" id="KAJ3745091.1"/>
    </source>
</evidence>